<evidence type="ECO:0000256" key="2">
    <source>
        <dbReference type="ARBA" id="ARBA00022692"/>
    </source>
</evidence>
<protein>
    <submittedName>
        <fullName evidence="6">DoxX family protein</fullName>
    </submittedName>
</protein>
<organism evidence="6 7">
    <name type="scientific">Neorhizobium lilium</name>
    <dbReference type="NCBI Taxonomy" id="2503024"/>
    <lineage>
        <taxon>Bacteria</taxon>
        <taxon>Pseudomonadati</taxon>
        <taxon>Pseudomonadota</taxon>
        <taxon>Alphaproteobacteria</taxon>
        <taxon>Hyphomicrobiales</taxon>
        <taxon>Rhizobiaceae</taxon>
        <taxon>Rhizobium/Agrobacterium group</taxon>
        <taxon>Neorhizobium</taxon>
    </lineage>
</organism>
<accession>A0A3S3T4D2</accession>
<evidence type="ECO:0000256" key="3">
    <source>
        <dbReference type="ARBA" id="ARBA00022989"/>
    </source>
</evidence>
<feature type="transmembrane region" description="Helical" evidence="5">
    <location>
        <begin position="54"/>
        <end position="78"/>
    </location>
</feature>
<dbReference type="RefSeq" id="WP_128441952.1">
    <property type="nucleotide sequence ID" value="NZ_SBIP01000001.1"/>
</dbReference>
<evidence type="ECO:0000313" key="6">
    <source>
        <dbReference type="EMBL" id="RWX81768.1"/>
    </source>
</evidence>
<dbReference type="EMBL" id="SBIP01000001">
    <property type="protein sequence ID" value="RWX81768.1"/>
    <property type="molecule type" value="Genomic_DNA"/>
</dbReference>
<feature type="transmembrane region" description="Helical" evidence="5">
    <location>
        <begin position="20"/>
        <end position="42"/>
    </location>
</feature>
<dbReference type="AlphaFoldDB" id="A0A3S3T4D2"/>
<keyword evidence="2 5" id="KW-0812">Transmembrane</keyword>
<feature type="transmembrane region" description="Helical" evidence="5">
    <location>
        <begin position="123"/>
        <end position="140"/>
    </location>
</feature>
<reference evidence="6 7" key="1">
    <citation type="submission" date="2019-01" db="EMBL/GenBank/DDBJ databases">
        <title>The draft genome of Rhizobium sp. 24NR.</title>
        <authorList>
            <person name="Liu L."/>
            <person name="Liang L."/>
            <person name="Shi S."/>
            <person name="Xu L."/>
            <person name="Wang X."/>
            <person name="Li L."/>
            <person name="Zhang X."/>
        </authorList>
    </citation>
    <scope>NUCLEOTIDE SEQUENCE [LARGE SCALE GENOMIC DNA]</scope>
    <source>
        <strain evidence="6 7">24NR</strain>
    </source>
</reference>
<proteinExistence type="predicted"/>
<dbReference type="OrthoDB" id="7064507at2"/>
<dbReference type="GO" id="GO:0016020">
    <property type="term" value="C:membrane"/>
    <property type="evidence" value="ECO:0007669"/>
    <property type="project" value="UniProtKB-SubCell"/>
</dbReference>
<feature type="transmembrane region" description="Helical" evidence="5">
    <location>
        <begin position="84"/>
        <end position="102"/>
    </location>
</feature>
<keyword evidence="7" id="KW-1185">Reference proteome</keyword>
<gene>
    <name evidence="6" type="ORF">EPK99_05820</name>
</gene>
<dbReference type="Proteomes" id="UP000287687">
    <property type="component" value="Unassembled WGS sequence"/>
</dbReference>
<evidence type="ECO:0000256" key="1">
    <source>
        <dbReference type="ARBA" id="ARBA00004141"/>
    </source>
</evidence>
<keyword evidence="4 5" id="KW-0472">Membrane</keyword>
<dbReference type="Pfam" id="PF07681">
    <property type="entry name" value="DoxX"/>
    <property type="match status" value="1"/>
</dbReference>
<evidence type="ECO:0000256" key="5">
    <source>
        <dbReference type="SAM" id="Phobius"/>
    </source>
</evidence>
<comment type="subcellular location">
    <subcellularLocation>
        <location evidence="1">Membrane</location>
        <topology evidence="1">Multi-pass membrane protein</topology>
    </subcellularLocation>
</comment>
<evidence type="ECO:0000256" key="4">
    <source>
        <dbReference type="ARBA" id="ARBA00023136"/>
    </source>
</evidence>
<name>A0A3S3T4D2_9HYPH</name>
<keyword evidence="3 5" id="KW-1133">Transmembrane helix</keyword>
<comment type="caution">
    <text evidence="6">The sequence shown here is derived from an EMBL/GenBank/DDBJ whole genome shotgun (WGS) entry which is preliminary data.</text>
</comment>
<sequence>MTVLDNKAGKAAPPWKGTAAVRWLALLALCAAYLQGSLMKLFDFNSAISEMDHFGLSPAAPMAAGLIAFELVCSTLILTGFYRWAGALALAVFTLAATYVALRFWEMPAGMDRTMATNSFFEHLGLAGAFVLVALHDFHWKR</sequence>
<evidence type="ECO:0000313" key="7">
    <source>
        <dbReference type="Proteomes" id="UP000287687"/>
    </source>
</evidence>
<dbReference type="InterPro" id="IPR032808">
    <property type="entry name" value="DoxX"/>
</dbReference>